<reference evidence="3" key="1">
    <citation type="journal article" date="2019" name="Int. J. Syst. Evol. Microbiol.">
        <title>The Global Catalogue of Microorganisms (GCM) 10K type strain sequencing project: providing services to taxonomists for standard genome sequencing and annotation.</title>
        <authorList>
            <consortium name="The Broad Institute Genomics Platform"/>
            <consortium name="The Broad Institute Genome Sequencing Center for Infectious Disease"/>
            <person name="Wu L."/>
            <person name="Ma J."/>
        </authorList>
    </citation>
    <scope>NUCLEOTIDE SEQUENCE [LARGE SCALE GENOMIC DNA]</scope>
    <source>
        <strain evidence="3">CECT 8010</strain>
    </source>
</reference>
<feature type="transmembrane region" description="Helical" evidence="1">
    <location>
        <begin position="431"/>
        <end position="454"/>
    </location>
</feature>
<gene>
    <name evidence="2" type="ORF">ACFOW1_14865</name>
</gene>
<feature type="transmembrane region" description="Helical" evidence="1">
    <location>
        <begin position="151"/>
        <end position="170"/>
    </location>
</feature>
<keyword evidence="1" id="KW-0472">Membrane</keyword>
<feature type="transmembrane region" description="Helical" evidence="1">
    <location>
        <begin position="489"/>
        <end position="512"/>
    </location>
</feature>
<proteinExistence type="predicted"/>
<feature type="transmembrane region" description="Helical" evidence="1">
    <location>
        <begin position="64"/>
        <end position="86"/>
    </location>
</feature>
<dbReference type="EMBL" id="JBHSDC010000029">
    <property type="protein sequence ID" value="MFC4233180.1"/>
    <property type="molecule type" value="Genomic_DNA"/>
</dbReference>
<keyword evidence="1" id="KW-0812">Transmembrane</keyword>
<evidence type="ECO:0000313" key="3">
    <source>
        <dbReference type="Proteomes" id="UP001595906"/>
    </source>
</evidence>
<feature type="transmembrane region" description="Helical" evidence="1">
    <location>
        <begin position="261"/>
        <end position="283"/>
    </location>
</feature>
<comment type="caution">
    <text evidence="2">The sequence shown here is derived from an EMBL/GenBank/DDBJ whole genome shotgun (WGS) entry which is preliminary data.</text>
</comment>
<sequence length="517" mass="58813">MKLTNEYLQSLKLARRLFKNLAIACFLIQILLNFSYENVICNLLTVGIFILVTELVFEKKNKNIADALIATVIFLTVASNSIVPTLGTLLDGHTLVYSLNRPVETYFHRFIYGLLISFAFFVYRNRTKNSIKEIFSRISDRHKLNILLPKNLVWGLGLISLFLFFFKGILPLPLELYKFLDGFGILLYSPFILILPIYKTDNRKLRNRTLLIYFAVMVILSFLTNSRQAIVNPVASVAAGWLILLITGDVILNSRLIQRGLIGGVVGLFLIGSFSDLSTAILIQRANRDNNTVEEKITATFNTFLDKKAIDEYLKEQSVSTSLVVNTNEWQENYMRNPFLIRFVQIKFDDNLFMRLGGYDDLAKNKLRQATYDKILATFPTPVLKLFGSTIDKDYVNSFSIADLMTVLSGDGFLGGFLTGSITAASYAIFGWNYVFVLFFIYLLLFYIYGGFASHSLGYNNKEERISTLALVFCFSLFSNFSLDGITNLIPVILRGVWQSMLIYYLAIRLIIKLNIS</sequence>
<feature type="transmembrane region" description="Helical" evidence="1">
    <location>
        <begin position="466"/>
        <end position="483"/>
    </location>
</feature>
<feature type="transmembrane region" description="Helical" evidence="1">
    <location>
        <begin position="17"/>
        <end position="34"/>
    </location>
</feature>
<name>A0ABV8Q131_9BACT</name>
<keyword evidence="3" id="KW-1185">Reference proteome</keyword>
<feature type="transmembrane region" description="Helical" evidence="1">
    <location>
        <begin position="176"/>
        <end position="198"/>
    </location>
</feature>
<feature type="transmembrane region" description="Helical" evidence="1">
    <location>
        <begin position="106"/>
        <end position="123"/>
    </location>
</feature>
<feature type="transmembrane region" description="Helical" evidence="1">
    <location>
        <begin position="234"/>
        <end position="252"/>
    </location>
</feature>
<evidence type="ECO:0008006" key="4">
    <source>
        <dbReference type="Google" id="ProtNLM"/>
    </source>
</evidence>
<protein>
    <recommendedName>
        <fullName evidence="4">O-antigen polysaccharide polymerase Wzy-like protein</fullName>
    </recommendedName>
</protein>
<organism evidence="2 3">
    <name type="scientific">Parasediminibacterium paludis</name>
    <dbReference type="NCBI Taxonomy" id="908966"/>
    <lineage>
        <taxon>Bacteria</taxon>
        <taxon>Pseudomonadati</taxon>
        <taxon>Bacteroidota</taxon>
        <taxon>Chitinophagia</taxon>
        <taxon>Chitinophagales</taxon>
        <taxon>Chitinophagaceae</taxon>
        <taxon>Parasediminibacterium</taxon>
    </lineage>
</organism>
<feature type="transmembrane region" description="Helical" evidence="1">
    <location>
        <begin position="40"/>
        <end position="57"/>
    </location>
</feature>
<dbReference type="RefSeq" id="WP_379015356.1">
    <property type="nucleotide sequence ID" value="NZ_JBHSDC010000029.1"/>
</dbReference>
<evidence type="ECO:0000256" key="1">
    <source>
        <dbReference type="SAM" id="Phobius"/>
    </source>
</evidence>
<dbReference type="Proteomes" id="UP001595906">
    <property type="component" value="Unassembled WGS sequence"/>
</dbReference>
<accession>A0ABV8Q131</accession>
<evidence type="ECO:0000313" key="2">
    <source>
        <dbReference type="EMBL" id="MFC4233180.1"/>
    </source>
</evidence>
<keyword evidence="1" id="KW-1133">Transmembrane helix</keyword>